<evidence type="ECO:0000313" key="2">
    <source>
        <dbReference type="Proteomes" id="UP000634136"/>
    </source>
</evidence>
<accession>A0A834W8T6</accession>
<gene>
    <name evidence="1" type="ORF">G2W53_034358</name>
</gene>
<name>A0A834W8T6_9FABA</name>
<protein>
    <submittedName>
        <fullName evidence="1">Uncharacterized protein</fullName>
    </submittedName>
</protein>
<sequence>MGRRRRTSGQRKEADKVESRVKLSFPYEFHKTHAYSMYFIWNSIYEAEAK</sequence>
<dbReference type="Proteomes" id="UP000634136">
    <property type="component" value="Unassembled WGS sequence"/>
</dbReference>
<dbReference type="AlphaFoldDB" id="A0A834W8T6"/>
<reference evidence="1" key="1">
    <citation type="submission" date="2020-09" db="EMBL/GenBank/DDBJ databases">
        <title>Genome-Enabled Discovery of Anthraquinone Biosynthesis in Senna tora.</title>
        <authorList>
            <person name="Kang S.-H."/>
            <person name="Pandey R.P."/>
            <person name="Lee C.-M."/>
            <person name="Sim J.-S."/>
            <person name="Jeong J.-T."/>
            <person name="Choi B.-S."/>
            <person name="Jung M."/>
            <person name="Ginzburg D."/>
            <person name="Zhao K."/>
            <person name="Won S.Y."/>
            <person name="Oh T.-J."/>
            <person name="Yu Y."/>
            <person name="Kim N.-H."/>
            <person name="Lee O.R."/>
            <person name="Lee T.-H."/>
            <person name="Bashyal P."/>
            <person name="Kim T.-S."/>
            <person name="Lee W.-H."/>
            <person name="Kawkins C."/>
            <person name="Kim C.-K."/>
            <person name="Kim J.S."/>
            <person name="Ahn B.O."/>
            <person name="Rhee S.Y."/>
            <person name="Sohng J.K."/>
        </authorList>
    </citation>
    <scope>NUCLEOTIDE SEQUENCE</scope>
    <source>
        <tissue evidence="1">Leaf</tissue>
    </source>
</reference>
<evidence type="ECO:0000313" key="1">
    <source>
        <dbReference type="EMBL" id="KAF7813382.1"/>
    </source>
</evidence>
<proteinExistence type="predicted"/>
<organism evidence="1 2">
    <name type="scientific">Senna tora</name>
    <dbReference type="NCBI Taxonomy" id="362788"/>
    <lineage>
        <taxon>Eukaryota</taxon>
        <taxon>Viridiplantae</taxon>
        <taxon>Streptophyta</taxon>
        <taxon>Embryophyta</taxon>
        <taxon>Tracheophyta</taxon>
        <taxon>Spermatophyta</taxon>
        <taxon>Magnoliopsida</taxon>
        <taxon>eudicotyledons</taxon>
        <taxon>Gunneridae</taxon>
        <taxon>Pentapetalae</taxon>
        <taxon>rosids</taxon>
        <taxon>fabids</taxon>
        <taxon>Fabales</taxon>
        <taxon>Fabaceae</taxon>
        <taxon>Caesalpinioideae</taxon>
        <taxon>Cassia clade</taxon>
        <taxon>Senna</taxon>
    </lineage>
</organism>
<dbReference type="EMBL" id="JAAIUW010000010">
    <property type="protein sequence ID" value="KAF7813382.1"/>
    <property type="molecule type" value="Genomic_DNA"/>
</dbReference>
<keyword evidence="2" id="KW-1185">Reference proteome</keyword>
<comment type="caution">
    <text evidence="1">The sequence shown here is derived from an EMBL/GenBank/DDBJ whole genome shotgun (WGS) entry which is preliminary data.</text>
</comment>